<dbReference type="EMBL" id="GBRH01281626">
    <property type="protein sequence ID" value="JAD16269.1"/>
    <property type="molecule type" value="Transcribed_RNA"/>
</dbReference>
<protein>
    <submittedName>
        <fullName evidence="1">Uncharacterized protein</fullName>
    </submittedName>
</protein>
<accession>A0A0A8XQT1</accession>
<sequence length="44" mass="5400">MSVSRYLYTLAKSFSEMISQIRVPVWFFKMKNSHVFYFYLLGRQ</sequence>
<dbReference type="AlphaFoldDB" id="A0A0A8XQT1"/>
<organism evidence="1">
    <name type="scientific">Arundo donax</name>
    <name type="common">Giant reed</name>
    <name type="synonym">Donax arundinaceus</name>
    <dbReference type="NCBI Taxonomy" id="35708"/>
    <lineage>
        <taxon>Eukaryota</taxon>
        <taxon>Viridiplantae</taxon>
        <taxon>Streptophyta</taxon>
        <taxon>Embryophyta</taxon>
        <taxon>Tracheophyta</taxon>
        <taxon>Spermatophyta</taxon>
        <taxon>Magnoliopsida</taxon>
        <taxon>Liliopsida</taxon>
        <taxon>Poales</taxon>
        <taxon>Poaceae</taxon>
        <taxon>PACMAD clade</taxon>
        <taxon>Arundinoideae</taxon>
        <taxon>Arundineae</taxon>
        <taxon>Arundo</taxon>
    </lineage>
</organism>
<name>A0A0A8XQT1_ARUDO</name>
<reference evidence="1" key="1">
    <citation type="submission" date="2014-09" db="EMBL/GenBank/DDBJ databases">
        <authorList>
            <person name="Magalhaes I.L.F."/>
            <person name="Oliveira U."/>
            <person name="Santos F.R."/>
            <person name="Vidigal T.H.D.A."/>
            <person name="Brescovit A.D."/>
            <person name="Santos A.J."/>
        </authorList>
    </citation>
    <scope>NUCLEOTIDE SEQUENCE</scope>
    <source>
        <tissue evidence="1">Shoot tissue taken approximately 20 cm above the soil surface</tissue>
    </source>
</reference>
<evidence type="ECO:0000313" key="1">
    <source>
        <dbReference type="EMBL" id="JAD16269.1"/>
    </source>
</evidence>
<reference evidence="1" key="2">
    <citation type="journal article" date="2015" name="Data Brief">
        <title>Shoot transcriptome of the giant reed, Arundo donax.</title>
        <authorList>
            <person name="Barrero R.A."/>
            <person name="Guerrero F.D."/>
            <person name="Moolhuijzen P."/>
            <person name="Goolsby J.A."/>
            <person name="Tidwell J."/>
            <person name="Bellgard S.E."/>
            <person name="Bellgard M.I."/>
        </authorList>
    </citation>
    <scope>NUCLEOTIDE SEQUENCE</scope>
    <source>
        <tissue evidence="1">Shoot tissue taken approximately 20 cm above the soil surface</tissue>
    </source>
</reference>
<proteinExistence type="predicted"/>